<evidence type="ECO:0000256" key="1">
    <source>
        <dbReference type="ARBA" id="ARBA00022741"/>
    </source>
</evidence>
<dbReference type="RefSeq" id="WP_073238063.1">
    <property type="nucleotide sequence ID" value="NZ_FQUY01000008.1"/>
</dbReference>
<keyword evidence="5" id="KW-1185">Reference proteome</keyword>
<dbReference type="InterPro" id="IPR003439">
    <property type="entry name" value="ABC_transporter-like_ATP-bd"/>
</dbReference>
<keyword evidence="2 4" id="KW-0067">ATP-binding</keyword>
<dbReference type="PANTHER" id="PTHR43119:SF1">
    <property type="entry name" value="ABC TRANSPORTER DOMAIN-CONTAINING PROTEIN"/>
    <property type="match status" value="1"/>
</dbReference>
<proteinExistence type="predicted"/>
<dbReference type="InterPro" id="IPR003593">
    <property type="entry name" value="AAA+_ATPase"/>
</dbReference>
<feature type="domain" description="ABC transporter" evidence="3">
    <location>
        <begin position="3"/>
        <end position="217"/>
    </location>
</feature>
<name>A0A1M4XLY2_9FIRM</name>
<protein>
    <submittedName>
        <fullName evidence="4">Putative ABC transport system ATP-binding protein</fullName>
    </submittedName>
</protein>
<dbReference type="GO" id="GO:0016887">
    <property type="term" value="F:ATP hydrolysis activity"/>
    <property type="evidence" value="ECO:0007669"/>
    <property type="project" value="InterPro"/>
</dbReference>
<dbReference type="GO" id="GO:0005524">
    <property type="term" value="F:ATP binding"/>
    <property type="evidence" value="ECO:0007669"/>
    <property type="project" value="UniProtKB-KW"/>
</dbReference>
<keyword evidence="1" id="KW-0547">Nucleotide-binding</keyword>
<dbReference type="PROSITE" id="PS00211">
    <property type="entry name" value="ABC_TRANSPORTER_1"/>
    <property type="match status" value="1"/>
</dbReference>
<dbReference type="Proteomes" id="UP000184148">
    <property type="component" value="Unassembled WGS sequence"/>
</dbReference>
<dbReference type="EMBL" id="FQUY01000008">
    <property type="protein sequence ID" value="SHE94574.1"/>
    <property type="molecule type" value="Genomic_DNA"/>
</dbReference>
<dbReference type="OrthoDB" id="9785080at2"/>
<evidence type="ECO:0000313" key="4">
    <source>
        <dbReference type="EMBL" id="SHE94574.1"/>
    </source>
</evidence>
<reference evidence="5" key="1">
    <citation type="submission" date="2016-11" db="EMBL/GenBank/DDBJ databases">
        <authorList>
            <person name="Varghese N."/>
            <person name="Submissions S."/>
        </authorList>
    </citation>
    <scope>NUCLEOTIDE SEQUENCE [LARGE SCALE GENOMIC DNA]</scope>
    <source>
        <strain evidence="5">DSM 12395</strain>
    </source>
</reference>
<organism evidence="4 5">
    <name type="scientific">Desulforamulus putei DSM 12395</name>
    <dbReference type="NCBI Taxonomy" id="1121429"/>
    <lineage>
        <taxon>Bacteria</taxon>
        <taxon>Bacillati</taxon>
        <taxon>Bacillota</taxon>
        <taxon>Clostridia</taxon>
        <taxon>Eubacteriales</taxon>
        <taxon>Peptococcaceae</taxon>
        <taxon>Desulforamulus</taxon>
    </lineage>
</organism>
<evidence type="ECO:0000259" key="3">
    <source>
        <dbReference type="PROSITE" id="PS50893"/>
    </source>
</evidence>
<accession>A0A1M4XLY2</accession>
<dbReference type="Pfam" id="PF00005">
    <property type="entry name" value="ABC_tran"/>
    <property type="match status" value="1"/>
</dbReference>
<dbReference type="SMART" id="SM00382">
    <property type="entry name" value="AAA"/>
    <property type="match status" value="1"/>
</dbReference>
<gene>
    <name evidence="4" type="ORF">SAMN02745133_01502</name>
</gene>
<dbReference type="InterPro" id="IPR027417">
    <property type="entry name" value="P-loop_NTPase"/>
</dbReference>
<dbReference type="InterPro" id="IPR017871">
    <property type="entry name" value="ABC_transporter-like_CS"/>
</dbReference>
<evidence type="ECO:0000313" key="5">
    <source>
        <dbReference type="Proteomes" id="UP000184148"/>
    </source>
</evidence>
<dbReference type="PANTHER" id="PTHR43119">
    <property type="entry name" value="ABC TRANSPORT PROTEIN ATP-BINDING COMPONENT-RELATED"/>
    <property type="match status" value="1"/>
</dbReference>
<dbReference type="AlphaFoldDB" id="A0A1M4XLY2"/>
<dbReference type="PROSITE" id="PS50893">
    <property type="entry name" value="ABC_TRANSPORTER_2"/>
    <property type="match status" value="1"/>
</dbReference>
<dbReference type="Gene3D" id="3.40.50.300">
    <property type="entry name" value="P-loop containing nucleotide triphosphate hydrolases"/>
    <property type="match status" value="1"/>
</dbReference>
<evidence type="ECO:0000256" key="2">
    <source>
        <dbReference type="ARBA" id="ARBA00022840"/>
    </source>
</evidence>
<dbReference type="SUPFAM" id="SSF52540">
    <property type="entry name" value="P-loop containing nucleoside triphosphate hydrolases"/>
    <property type="match status" value="1"/>
</dbReference>
<sequence>MLFTFQNITYTLGTGPARQITVSGSVSEGGVLVVRGPSGAGKTTLLRVLARLQPCDGGEVFLQGESWQHIPSPLWRVGVHYLAQKPALFDGTVADNLAKPFETRVGSKHRFDPGRAKALMQELLLDAHQWEQDSRTLSGGEAARVAFIRALLIEPKVMLLDEPTAALDGRARAAFYRTLSRWLTSPGHAALLVSHNNDYQGLDRVSFVDIDPIQGDV</sequence>
<dbReference type="STRING" id="1121429.SAMN02745133_01502"/>